<protein>
    <submittedName>
        <fullName evidence="2">Uncharacterized protein</fullName>
    </submittedName>
</protein>
<organism evidence="1 2">
    <name type="scientific">Panagrolaimus sp. PS1159</name>
    <dbReference type="NCBI Taxonomy" id="55785"/>
    <lineage>
        <taxon>Eukaryota</taxon>
        <taxon>Metazoa</taxon>
        <taxon>Ecdysozoa</taxon>
        <taxon>Nematoda</taxon>
        <taxon>Chromadorea</taxon>
        <taxon>Rhabditida</taxon>
        <taxon>Tylenchina</taxon>
        <taxon>Panagrolaimomorpha</taxon>
        <taxon>Panagrolaimoidea</taxon>
        <taxon>Panagrolaimidae</taxon>
        <taxon>Panagrolaimus</taxon>
    </lineage>
</organism>
<dbReference type="WBParaSite" id="PS1159_v2.g17002.t1">
    <property type="protein sequence ID" value="PS1159_v2.g17002.t1"/>
    <property type="gene ID" value="PS1159_v2.g17002"/>
</dbReference>
<reference evidence="2" key="1">
    <citation type="submission" date="2022-11" db="UniProtKB">
        <authorList>
            <consortium name="WormBaseParasite"/>
        </authorList>
    </citation>
    <scope>IDENTIFICATION</scope>
</reference>
<dbReference type="Proteomes" id="UP000887580">
    <property type="component" value="Unplaced"/>
</dbReference>
<proteinExistence type="predicted"/>
<name>A0AC35FHS2_9BILA</name>
<evidence type="ECO:0000313" key="2">
    <source>
        <dbReference type="WBParaSite" id="PS1159_v2.g17002.t1"/>
    </source>
</evidence>
<sequence>MTAALFTKVEVHSTEGDTTKMLNLNASSLYEIRTVMDIMAEDGILDDYFSRPELAIHAMKDKLAIGVGPVMHIMRSYPDVRCEQTLTFPSDVCAVRFLFDGRLLIVVLADGSIIFVNTYKCNNQQRSRKILSACSTGATIDEYMREHSLLLIITDTNGNSNIVELPRFDRIMECDIRVLDEHLNDLVNAAKFVSDTKLSSSLTSLMSTSELVSFSSTPGTSSALSLDCDSFLESSEFMENEYGFRCIRKVGLYTVTLTKQGMLQFYDDCTGQMFKEVDLRNDKSFNDEILSFEFLDAKGNEENLHSLKLLLSVKTENGRHEVQIRRFSDNEVEYQVRTSGNAIMLPDTAGEDNNIILIDPFNYKSSNTIQVRFINEAYPEKRFEKLIACGRFDDAELFAKQYGLDIQKVHIKRAFELIQEVCDDDATNIALMNRILSYCNQISDANAVGDICNDAVNIFPTYECISTFLNYALKKNITDHDTAVQLASRRYDLLTFSAISDCDNAFNPYAWEAMIHDEESIFHIFESSWAESEVVAARVFWNRYPKAIQDHMLINGKVEYMLDNLQTFVLENPKYLDDVIEFVQHDFGPFYLTINDDLIELQSRCNTLVEFVTNIALGFERVDPENFPKNSLFACEMLERMLDILRLEKTSPAHQKFLYNIFGYLGTSTSNGQKAVGLLATRTENLRKMLRLKEKYQCKIAYNQFVGHTVESICFLILDRCKTIQTVHKHIQKVALPYMKEQGLKKDVTLLEYIKRVSDRGASAETSQQNNPWDDLCICFAESIDNILYRCQAIIKIAKRSSIPWSNRLRKAVNEMFKAKGIS</sequence>
<accession>A0AC35FHS2</accession>
<evidence type="ECO:0000313" key="1">
    <source>
        <dbReference type="Proteomes" id="UP000887580"/>
    </source>
</evidence>